<proteinExistence type="predicted"/>
<dbReference type="OrthoDB" id="2654453at2759"/>
<sequence length="192" mass="21536">MKIWYLPTSKLLHSPTAAGECGMTMAIVWIIRPDNTDNGLTIGMEDGYLCIWKRSCKDDKVFCDRLTGRQDGQEVSGIAYDASSGQLAPVAVKSVTMPKHWPQAVAFGQMGFRGPEIWSFRRDNNVIHVLNDNGKILKSRTTGSLRQMCTSRHAIINVKEDTIILNDVLQRVALYKLSTMDRLKTFAILCTQ</sequence>
<gene>
    <name evidence="1" type="ORF">GYMLUDRAFT_179235</name>
</gene>
<dbReference type="AlphaFoldDB" id="A0A0D0C5V2"/>
<evidence type="ECO:0000313" key="1">
    <source>
        <dbReference type="EMBL" id="KIK53237.1"/>
    </source>
</evidence>
<dbReference type="EMBL" id="KN834831">
    <property type="protein sequence ID" value="KIK53237.1"/>
    <property type="molecule type" value="Genomic_DNA"/>
</dbReference>
<dbReference type="Proteomes" id="UP000053593">
    <property type="component" value="Unassembled WGS sequence"/>
</dbReference>
<protein>
    <submittedName>
        <fullName evidence="1">Uncharacterized protein</fullName>
    </submittedName>
</protein>
<keyword evidence="2" id="KW-1185">Reference proteome</keyword>
<accession>A0A0D0C5V2</accession>
<reference evidence="1 2" key="1">
    <citation type="submission" date="2014-04" db="EMBL/GenBank/DDBJ databases">
        <title>Evolutionary Origins and Diversification of the Mycorrhizal Mutualists.</title>
        <authorList>
            <consortium name="DOE Joint Genome Institute"/>
            <consortium name="Mycorrhizal Genomics Consortium"/>
            <person name="Kohler A."/>
            <person name="Kuo A."/>
            <person name="Nagy L.G."/>
            <person name="Floudas D."/>
            <person name="Copeland A."/>
            <person name="Barry K.W."/>
            <person name="Cichocki N."/>
            <person name="Veneault-Fourrey C."/>
            <person name="LaButti K."/>
            <person name="Lindquist E.A."/>
            <person name="Lipzen A."/>
            <person name="Lundell T."/>
            <person name="Morin E."/>
            <person name="Murat C."/>
            <person name="Riley R."/>
            <person name="Ohm R."/>
            <person name="Sun H."/>
            <person name="Tunlid A."/>
            <person name="Henrissat B."/>
            <person name="Grigoriev I.V."/>
            <person name="Hibbett D.S."/>
            <person name="Martin F."/>
        </authorList>
    </citation>
    <scope>NUCLEOTIDE SEQUENCE [LARGE SCALE GENOMIC DNA]</scope>
    <source>
        <strain evidence="1 2">FD-317 M1</strain>
    </source>
</reference>
<name>A0A0D0C5V2_9AGAR</name>
<organism evidence="1 2">
    <name type="scientific">Collybiopsis luxurians FD-317 M1</name>
    <dbReference type="NCBI Taxonomy" id="944289"/>
    <lineage>
        <taxon>Eukaryota</taxon>
        <taxon>Fungi</taxon>
        <taxon>Dikarya</taxon>
        <taxon>Basidiomycota</taxon>
        <taxon>Agaricomycotina</taxon>
        <taxon>Agaricomycetes</taxon>
        <taxon>Agaricomycetidae</taxon>
        <taxon>Agaricales</taxon>
        <taxon>Marasmiineae</taxon>
        <taxon>Omphalotaceae</taxon>
        <taxon>Collybiopsis</taxon>
        <taxon>Collybiopsis luxurians</taxon>
    </lineage>
</organism>
<evidence type="ECO:0000313" key="2">
    <source>
        <dbReference type="Proteomes" id="UP000053593"/>
    </source>
</evidence>
<dbReference type="HOGENOM" id="CLU_1415311_0_0_1"/>